<organism evidence="10 11">
    <name type="scientific">Paenibacillus gallinarum</name>
    <dbReference type="NCBI Taxonomy" id="2762232"/>
    <lineage>
        <taxon>Bacteria</taxon>
        <taxon>Bacillati</taxon>
        <taxon>Bacillota</taxon>
        <taxon>Bacilli</taxon>
        <taxon>Bacillales</taxon>
        <taxon>Paenibacillaceae</taxon>
        <taxon>Paenibacillus</taxon>
    </lineage>
</organism>
<dbReference type="SMART" id="SM00560">
    <property type="entry name" value="LamGL"/>
    <property type="match status" value="2"/>
</dbReference>
<evidence type="ECO:0000256" key="7">
    <source>
        <dbReference type="SAM" id="MobiDB-lite"/>
    </source>
</evidence>
<keyword evidence="6" id="KW-0326">Glycosidase</keyword>
<evidence type="ECO:0000256" key="8">
    <source>
        <dbReference type="SAM" id="SignalP"/>
    </source>
</evidence>
<dbReference type="SUPFAM" id="SSF49899">
    <property type="entry name" value="Concanavalin A-like lectins/glucanases"/>
    <property type="match status" value="2"/>
</dbReference>
<dbReference type="Pfam" id="PF13385">
    <property type="entry name" value="Laminin_G_3"/>
    <property type="match status" value="2"/>
</dbReference>
<evidence type="ECO:0000313" key="11">
    <source>
        <dbReference type="Proteomes" id="UP000608071"/>
    </source>
</evidence>
<comment type="caution">
    <text evidence="10">The sequence shown here is derived from an EMBL/GenBank/DDBJ whole genome shotgun (WGS) entry which is preliminary data.</text>
</comment>
<evidence type="ECO:0000256" key="2">
    <source>
        <dbReference type="ARBA" id="ARBA00009865"/>
    </source>
</evidence>
<dbReference type="InterPro" id="IPR013320">
    <property type="entry name" value="ConA-like_dom_sf"/>
</dbReference>
<dbReference type="EMBL" id="JACSQL010000003">
    <property type="protein sequence ID" value="MBD7968258.1"/>
    <property type="molecule type" value="Genomic_DNA"/>
</dbReference>
<keyword evidence="3 8" id="KW-0732">Signal</keyword>
<feature type="domain" description="SLH" evidence="9">
    <location>
        <begin position="29"/>
        <end position="92"/>
    </location>
</feature>
<dbReference type="PANTHER" id="PTHR43301:SF3">
    <property type="entry name" value="ARABINAN ENDO-1,5-ALPHA-L-ARABINOSIDASE A-RELATED"/>
    <property type="match status" value="1"/>
</dbReference>
<dbReference type="InterPro" id="IPR006710">
    <property type="entry name" value="Glyco_hydro_43"/>
</dbReference>
<feature type="chain" id="PRO_5047327607" evidence="8">
    <location>
        <begin position="26"/>
        <end position="1394"/>
    </location>
</feature>
<protein>
    <submittedName>
        <fullName evidence="10">S-layer homology domain-containing protein</fullName>
    </submittedName>
</protein>
<dbReference type="Pfam" id="PF00395">
    <property type="entry name" value="SLH"/>
    <property type="match status" value="3"/>
</dbReference>
<feature type="domain" description="SLH" evidence="9">
    <location>
        <begin position="93"/>
        <end position="150"/>
    </location>
</feature>
<dbReference type="Pfam" id="PF04616">
    <property type="entry name" value="Glyco_hydro_43"/>
    <property type="match status" value="1"/>
</dbReference>
<dbReference type="Pfam" id="PF16369">
    <property type="entry name" value="GH43_C"/>
    <property type="match status" value="1"/>
</dbReference>
<dbReference type="InterPro" id="IPR006558">
    <property type="entry name" value="LamG-like"/>
</dbReference>
<dbReference type="Gene3D" id="2.115.10.20">
    <property type="entry name" value="Glycosyl hydrolase domain, family 43"/>
    <property type="match status" value="1"/>
</dbReference>
<dbReference type="Gene3D" id="2.40.128.10">
    <property type="match status" value="1"/>
</dbReference>
<dbReference type="InterPro" id="IPR001119">
    <property type="entry name" value="SLH_dom"/>
</dbReference>
<proteinExistence type="inferred from homology"/>
<comment type="similarity">
    <text evidence="2">Belongs to the glycosyl hydrolase 43 family.</text>
</comment>
<evidence type="ECO:0000256" key="6">
    <source>
        <dbReference type="ARBA" id="ARBA00023295"/>
    </source>
</evidence>
<sequence length="1394" mass="152052">MKKTFSKYVAMILVFALLVPTSIYADSSDTSRTKTDVSGHWAEESLESWIQNGIIQGYGNGVYKPNQAITRAELITLINRTFNFVEVSGSDAFSDLSADNSYYNDIMKAVAVGYVKGYTDGTIRPDELVSRQEAAVMLRNVFELSPEESNSSQLTDLRGLPDWSKSAVKTLLNSGYITGYPDQTFRPAKSITRAEALVLLKNISGEILNKEGTYSGVTARNVLINHSGVTLNNSTIEGNIVLTQGIEEGEVVLDQVTVKGDVIVASGGTVHLNGEFGTVEVRSSNHPQVKLVKGVIQKLILNQQTELHVEEGAVINEVVIDGNLMITVTGKGVIKTTDDRIIRKDNVTSIPEAGVPSQPSVPNPSPNPSTDPSTDPDQSPAPTFKNVSVHDPSIIKDGKEYYVFGSHIEAAKSTDLMNWTTFTNGYTTPNNVLFGNLSENLKGSFAWAGENDSDSKGGFSVWAPDVFWNENYINKDNTKGAYMMYYSASSTYIRSAIGYAVSQNIEGPYEYVDTIVYSGFTKNDAKDTDSQVNKKWTNTNIKTLVDEKLLSGPNEQWFKADGSFNNSVYPNAIDSTLFYDTDGKLWMTYGSWSGGIFLLELDPQTGKAIYPGEDGITEDGRIIDRYFGTKIAGGYTKSGEGPFIVYDEETGYYFLTVTYGWLGADGGYNMRQFRSKNPDGPYVDAEGKNAVLPSGAENETYGIKMIGNFLFKREIGDPGTGTGYGYVSAGHNSVYYDEETGKQFLFFHARFPQKGEAHELRVHQMYRNKDGWPVVAANRYAGETLSKLNTKDISGEYKFVNHGLAYSGDITNSVDISLNENQTISGEVTGSWKLKDDFYAELTVDEVTYDGVFVKQWDETLQKETMTFTAISSAGETIWGIGQPEKTDQEVVKDVEQALTLGNTSNVSSNLALPVKGARNTQISWKTSDSSVVSETGEVNPPEVGEQNVTATLTATISKGNAVVTKTFDIVVAPVDASYGLIAQYSFENDLSASVGSFGDGSITGDRIDNTGGTITFDKGVVGNGAIFDGKSGIKLPNGLIEGKEYSVSMWLKPSQITQYTPTFFGGSNKSWISFVPQAGDNTTTLWSGENWYNASIGSRIRTNQWQHIAFSVDNGFVKVFVGGKEAYSGSGFPDVFTTKDGVFSLGVNFWDTAYKGMLDELRIYNVAITAEVAAKLAEDLPKEEQGEAELSAEFSFEDKLTDTKGDFGTGTVIGEKIGNPDGGTISYKDGVKGKAAAFDGKSGILLPSGLISSDSYSVTMWVYADKLKPYTPVFFGAQSNKNWISMLPMGHDGAKNNAMLWSGEAWYDAIADVKTPLQKWTHYAFTVNGDAVTVYVDGVAKYTGKGFPDIFTDNKGTFSLGTNWWDTPFKGMIDELQIYKGAITPEKVAELAS</sequence>
<evidence type="ECO:0000313" key="10">
    <source>
        <dbReference type="EMBL" id="MBD7968258.1"/>
    </source>
</evidence>
<dbReference type="InterPro" id="IPR050727">
    <property type="entry name" value="GH43_arabinanases"/>
</dbReference>
<reference evidence="10 11" key="1">
    <citation type="submission" date="2020-08" db="EMBL/GenBank/DDBJ databases">
        <title>A Genomic Blueprint of the Chicken Gut Microbiome.</title>
        <authorList>
            <person name="Gilroy R."/>
            <person name="Ravi A."/>
            <person name="Getino M."/>
            <person name="Pursley I."/>
            <person name="Horton D.L."/>
            <person name="Alikhan N.-F."/>
            <person name="Baker D."/>
            <person name="Gharbi K."/>
            <person name="Hall N."/>
            <person name="Watson M."/>
            <person name="Adriaenssens E.M."/>
            <person name="Foster-Nyarko E."/>
            <person name="Jarju S."/>
            <person name="Secka A."/>
            <person name="Antonio M."/>
            <person name="Oren A."/>
            <person name="Chaudhuri R."/>
            <person name="La Ragione R.M."/>
            <person name="Hildebrand F."/>
            <person name="Pallen M.J."/>
        </authorList>
    </citation>
    <scope>NUCLEOTIDE SEQUENCE [LARGE SCALE GENOMIC DNA]</scope>
    <source>
        <strain evidence="10 11">Sa2BVA9</strain>
    </source>
</reference>
<dbReference type="PANTHER" id="PTHR43301">
    <property type="entry name" value="ARABINAN ENDO-1,5-ALPHA-L-ARABINOSIDASE"/>
    <property type="match status" value="1"/>
</dbReference>
<dbReference type="InterPro" id="IPR032291">
    <property type="entry name" value="Abn2_C"/>
</dbReference>
<evidence type="ECO:0000259" key="9">
    <source>
        <dbReference type="PROSITE" id="PS51272"/>
    </source>
</evidence>
<feature type="compositionally biased region" description="Low complexity" evidence="7">
    <location>
        <begin position="370"/>
        <end position="380"/>
    </location>
</feature>
<evidence type="ECO:0000256" key="4">
    <source>
        <dbReference type="ARBA" id="ARBA00022801"/>
    </source>
</evidence>
<keyword evidence="11" id="KW-1185">Reference proteome</keyword>
<evidence type="ECO:0000256" key="3">
    <source>
        <dbReference type="ARBA" id="ARBA00022729"/>
    </source>
</evidence>
<name>A0ABR8SXN4_9BACL</name>
<dbReference type="Pfam" id="PF20578">
    <property type="entry name" value="aBig_2"/>
    <property type="match status" value="1"/>
</dbReference>
<keyword evidence="5" id="KW-1015">Disulfide bond</keyword>
<dbReference type="SUPFAM" id="SSF75005">
    <property type="entry name" value="Arabinanase/levansucrase/invertase"/>
    <property type="match status" value="1"/>
</dbReference>
<dbReference type="InterPro" id="IPR023296">
    <property type="entry name" value="Glyco_hydro_beta-prop_sf"/>
</dbReference>
<keyword evidence="4" id="KW-0378">Hydrolase</keyword>
<gene>
    <name evidence="10" type="ORF">H9647_09295</name>
</gene>
<evidence type="ECO:0000256" key="1">
    <source>
        <dbReference type="ARBA" id="ARBA00004834"/>
    </source>
</evidence>
<dbReference type="Proteomes" id="UP000608071">
    <property type="component" value="Unassembled WGS sequence"/>
</dbReference>
<dbReference type="CDD" id="cd18832">
    <property type="entry name" value="GH43_GsAbnA-like"/>
    <property type="match status" value="1"/>
</dbReference>
<feature type="region of interest" description="Disordered" evidence="7">
    <location>
        <begin position="347"/>
        <end position="389"/>
    </location>
</feature>
<dbReference type="InterPro" id="IPR046780">
    <property type="entry name" value="aBig_2"/>
</dbReference>
<feature type="domain" description="SLH" evidence="9">
    <location>
        <begin position="151"/>
        <end position="214"/>
    </location>
</feature>
<comment type="pathway">
    <text evidence="1">Glycan metabolism; L-arabinan degradation.</text>
</comment>
<feature type="signal peptide" evidence="8">
    <location>
        <begin position="1"/>
        <end position="25"/>
    </location>
</feature>
<feature type="compositionally biased region" description="Pro residues" evidence="7">
    <location>
        <begin position="359"/>
        <end position="369"/>
    </location>
</feature>
<accession>A0ABR8SXN4</accession>
<evidence type="ECO:0000256" key="5">
    <source>
        <dbReference type="ARBA" id="ARBA00023157"/>
    </source>
</evidence>
<dbReference type="PROSITE" id="PS51272">
    <property type="entry name" value="SLH"/>
    <property type="match status" value="3"/>
</dbReference>
<dbReference type="Gene3D" id="2.60.120.200">
    <property type="match status" value="2"/>
</dbReference>